<evidence type="ECO:0000256" key="1">
    <source>
        <dbReference type="SAM" id="Phobius"/>
    </source>
</evidence>
<gene>
    <name evidence="2" type="ordered locus">MAE_21120</name>
</gene>
<dbReference type="EnsemblBacteria" id="BAG01934">
    <property type="protein sequence ID" value="BAG01934"/>
    <property type="gene ID" value="MAE_21120"/>
</dbReference>
<sequence>MFCLGSSVVGFASLSLRFNRAFTNVSNFPKFVNPFWQNFLIFFLSLATSAFQTLVFFASPLIRTGGADVLVYLY</sequence>
<reference evidence="2 3" key="1">
    <citation type="journal article" date="2007" name="DNA Res.">
        <title>Complete genomic structure of the bloom-forming toxic cyanobacterium Microcystis aeruginosa NIES-843.</title>
        <authorList>
            <person name="Kaneko T."/>
            <person name="Nakajima N."/>
            <person name="Okamoto S."/>
            <person name="Suzuki I."/>
            <person name="Tanabe Y."/>
            <person name="Tamaoki M."/>
            <person name="Nakamura Y."/>
            <person name="Kasai F."/>
            <person name="Watanabe A."/>
            <person name="Kawashima K."/>
            <person name="Kishida Y."/>
            <person name="Ono A."/>
            <person name="Shimizu Y."/>
            <person name="Takahashi C."/>
            <person name="Minami C."/>
            <person name="Fujishiro T."/>
            <person name="Kohara M."/>
            <person name="Katoh M."/>
            <person name="Nakazaki N."/>
            <person name="Nakayama S."/>
            <person name="Yamada M."/>
            <person name="Tabata S."/>
            <person name="Watanabe M.M."/>
        </authorList>
    </citation>
    <scope>NUCLEOTIDE SEQUENCE [LARGE SCALE GENOMIC DNA]</scope>
    <source>
        <strain evidence="3">NIES-843 / IAM M-247</strain>
    </source>
</reference>
<evidence type="ECO:0000313" key="3">
    <source>
        <dbReference type="Proteomes" id="UP000001510"/>
    </source>
</evidence>
<organism evidence="2 3">
    <name type="scientific">Microcystis aeruginosa (strain NIES-843 / IAM M-2473)</name>
    <dbReference type="NCBI Taxonomy" id="449447"/>
    <lineage>
        <taxon>Bacteria</taxon>
        <taxon>Bacillati</taxon>
        <taxon>Cyanobacteriota</taxon>
        <taxon>Cyanophyceae</taxon>
        <taxon>Oscillatoriophycideae</taxon>
        <taxon>Chroococcales</taxon>
        <taxon>Microcystaceae</taxon>
        <taxon>Microcystis</taxon>
    </lineage>
</organism>
<dbReference type="EMBL" id="AP009552">
    <property type="protein sequence ID" value="BAG01934.1"/>
    <property type="molecule type" value="Genomic_DNA"/>
</dbReference>
<name>B0JXV7_MICAN</name>
<dbReference type="HOGENOM" id="CLU_2683735_0_0_3"/>
<keyword evidence="1" id="KW-1133">Transmembrane helix</keyword>
<proteinExistence type="predicted"/>
<keyword evidence="1" id="KW-0812">Transmembrane</keyword>
<dbReference type="AlphaFoldDB" id="B0JXV7"/>
<feature type="transmembrane region" description="Helical" evidence="1">
    <location>
        <begin position="35"/>
        <end position="57"/>
    </location>
</feature>
<keyword evidence="3" id="KW-1185">Reference proteome</keyword>
<dbReference type="PaxDb" id="449447-MAE_21120"/>
<keyword evidence="1" id="KW-0472">Membrane</keyword>
<accession>B0JXV7</accession>
<evidence type="ECO:0000313" key="2">
    <source>
        <dbReference type="EMBL" id="BAG01934.1"/>
    </source>
</evidence>
<protein>
    <submittedName>
        <fullName evidence="2">Uncharacterized protein</fullName>
    </submittedName>
</protein>
<dbReference type="Proteomes" id="UP000001510">
    <property type="component" value="Chromosome"/>
</dbReference>
<dbReference type="KEGG" id="mar:MAE_21120"/>